<proteinExistence type="predicted"/>
<dbReference type="InterPro" id="IPR039422">
    <property type="entry name" value="MarR/SlyA-like"/>
</dbReference>
<dbReference type="RefSeq" id="WP_332082309.1">
    <property type="nucleotide sequence ID" value="NZ_JAZHYN010000036.1"/>
</dbReference>
<name>A0ABU7XJA5_9HYPH</name>
<dbReference type="PROSITE" id="PS50995">
    <property type="entry name" value="HTH_MARR_2"/>
    <property type="match status" value="1"/>
</dbReference>
<dbReference type="Gene3D" id="1.10.10.10">
    <property type="entry name" value="Winged helix-like DNA-binding domain superfamily/Winged helix DNA-binding domain"/>
    <property type="match status" value="1"/>
</dbReference>
<organism evidence="2 3">
    <name type="scientific">Methylocystis borbori</name>
    <dbReference type="NCBI Taxonomy" id="3118750"/>
    <lineage>
        <taxon>Bacteria</taxon>
        <taxon>Pseudomonadati</taxon>
        <taxon>Pseudomonadota</taxon>
        <taxon>Alphaproteobacteria</taxon>
        <taxon>Hyphomicrobiales</taxon>
        <taxon>Methylocystaceae</taxon>
        <taxon>Methylocystis</taxon>
    </lineage>
</organism>
<dbReference type="CDD" id="cd00090">
    <property type="entry name" value="HTH_ARSR"/>
    <property type="match status" value="1"/>
</dbReference>
<dbReference type="InterPro" id="IPR000835">
    <property type="entry name" value="HTH_MarR-typ"/>
</dbReference>
<evidence type="ECO:0000313" key="3">
    <source>
        <dbReference type="Proteomes" id="UP001350748"/>
    </source>
</evidence>
<accession>A0ABU7XJA5</accession>
<comment type="caution">
    <text evidence="2">The sequence shown here is derived from an EMBL/GenBank/DDBJ whole genome shotgun (WGS) entry which is preliminary data.</text>
</comment>
<dbReference type="SMART" id="SM00347">
    <property type="entry name" value="HTH_MARR"/>
    <property type="match status" value="1"/>
</dbReference>
<protein>
    <submittedName>
        <fullName evidence="2">MarR family winged helix-turn-helix transcriptional regulator</fullName>
    </submittedName>
</protein>
<dbReference type="InterPro" id="IPR036390">
    <property type="entry name" value="WH_DNA-bd_sf"/>
</dbReference>
<keyword evidence="3" id="KW-1185">Reference proteome</keyword>
<sequence length="220" mass="23585">MTQTDPLARKLRDGLERLGAALRADQWAALADAPLNPTQAQILNFLVKRGGARVGAVAAELGVSQPTATDSIAALERKGLAQRRAETKDGRATLIFATARGRALNETLQTRVGATDRALAALDPAEQAQLLALFINLIRNLQLEGAIAPQRLCVTCRHFRPYAHDDANAPHHCAFVDAAFGGAALRLDCPDHEEAKEAEEIWLKFSRGAPTGDAAREAVP</sequence>
<feature type="domain" description="HTH marR-type" evidence="1">
    <location>
        <begin position="4"/>
        <end position="139"/>
    </location>
</feature>
<dbReference type="InterPro" id="IPR011991">
    <property type="entry name" value="ArsR-like_HTH"/>
</dbReference>
<reference evidence="2 3" key="1">
    <citation type="submission" date="2024-02" db="EMBL/GenBank/DDBJ databases">
        <authorList>
            <person name="Grouzdev D."/>
        </authorList>
    </citation>
    <scope>NUCLEOTIDE SEQUENCE [LARGE SCALE GENOMIC DNA]</scope>
    <source>
        <strain evidence="2 3">9N</strain>
    </source>
</reference>
<dbReference type="PANTHER" id="PTHR33164:SF43">
    <property type="entry name" value="HTH-TYPE TRANSCRIPTIONAL REPRESSOR YETL"/>
    <property type="match status" value="1"/>
</dbReference>
<evidence type="ECO:0000313" key="2">
    <source>
        <dbReference type="EMBL" id="MEF3367265.1"/>
    </source>
</evidence>
<dbReference type="SUPFAM" id="SSF46785">
    <property type="entry name" value="Winged helix' DNA-binding domain"/>
    <property type="match status" value="1"/>
</dbReference>
<dbReference type="Pfam" id="PF12802">
    <property type="entry name" value="MarR_2"/>
    <property type="match status" value="1"/>
</dbReference>
<dbReference type="PANTHER" id="PTHR33164">
    <property type="entry name" value="TRANSCRIPTIONAL REGULATOR, MARR FAMILY"/>
    <property type="match status" value="1"/>
</dbReference>
<gene>
    <name evidence="2" type="ORF">V3H18_12040</name>
</gene>
<dbReference type="InterPro" id="IPR036388">
    <property type="entry name" value="WH-like_DNA-bd_sf"/>
</dbReference>
<evidence type="ECO:0000259" key="1">
    <source>
        <dbReference type="PROSITE" id="PS50995"/>
    </source>
</evidence>
<dbReference type="Proteomes" id="UP001350748">
    <property type="component" value="Unassembled WGS sequence"/>
</dbReference>
<dbReference type="EMBL" id="JAZHYN010000036">
    <property type="protein sequence ID" value="MEF3367265.1"/>
    <property type="molecule type" value="Genomic_DNA"/>
</dbReference>